<evidence type="ECO:0000313" key="4">
    <source>
        <dbReference type="Proteomes" id="UP001175353"/>
    </source>
</evidence>
<evidence type="ECO:0000313" key="3">
    <source>
        <dbReference type="Proteomes" id="UP001168146"/>
    </source>
</evidence>
<dbReference type="Proteomes" id="UP001168146">
    <property type="component" value="Unassembled WGS sequence"/>
</dbReference>
<dbReference type="GO" id="GO:0005634">
    <property type="term" value="C:nucleus"/>
    <property type="evidence" value="ECO:0007669"/>
    <property type="project" value="TreeGrafter"/>
</dbReference>
<dbReference type="Gene3D" id="1.10.150.720">
    <property type="entry name" value="Haloacid dehalogenase-like hydrolase"/>
    <property type="match status" value="1"/>
</dbReference>
<dbReference type="InterPro" id="IPR044924">
    <property type="entry name" value="HAD-SF_hydro_IA_REG-2-like_cap"/>
</dbReference>
<reference evidence="2" key="2">
    <citation type="submission" date="2023-06" db="EMBL/GenBank/DDBJ databases">
        <title>Black Yeasts Isolated from many extreme environments.</title>
        <authorList>
            <person name="Coleine C."/>
            <person name="Stajich J.E."/>
            <person name="Selbmann L."/>
        </authorList>
    </citation>
    <scope>NUCLEOTIDE SEQUENCE</scope>
    <source>
        <strain evidence="2">CCFEE 5200</strain>
    </source>
</reference>
<dbReference type="AlphaFoldDB" id="A0AAN6F9P1"/>
<accession>A0AAN6F9P1</accession>
<dbReference type="PANTHER" id="PTHR46191:SF2">
    <property type="entry name" value="HALOACID DEHALOGENASE-LIKE HYDROLASE DOMAIN-CONTAINING PROTEIN 3"/>
    <property type="match status" value="1"/>
</dbReference>
<evidence type="ECO:0000313" key="1">
    <source>
        <dbReference type="EMBL" id="KAK0310862.1"/>
    </source>
</evidence>
<dbReference type="EMBL" id="JASUXU010000073">
    <property type="protein sequence ID" value="KAK0310862.1"/>
    <property type="molecule type" value="Genomic_DNA"/>
</dbReference>
<evidence type="ECO:0000313" key="2">
    <source>
        <dbReference type="EMBL" id="KAK0989835.1"/>
    </source>
</evidence>
<organism evidence="1 3">
    <name type="scientific">Friedmanniomyces endolithicus</name>
    <dbReference type="NCBI Taxonomy" id="329885"/>
    <lineage>
        <taxon>Eukaryota</taxon>
        <taxon>Fungi</taxon>
        <taxon>Dikarya</taxon>
        <taxon>Ascomycota</taxon>
        <taxon>Pezizomycotina</taxon>
        <taxon>Dothideomycetes</taxon>
        <taxon>Dothideomycetidae</taxon>
        <taxon>Mycosphaerellales</taxon>
        <taxon>Teratosphaeriaceae</taxon>
        <taxon>Friedmanniomyces</taxon>
    </lineage>
</organism>
<comment type="caution">
    <text evidence="1">The sequence shown here is derived from an EMBL/GenBank/DDBJ whole genome shotgun (WGS) entry which is preliminary data.</text>
</comment>
<proteinExistence type="predicted"/>
<dbReference type="PANTHER" id="PTHR46191">
    <property type="match status" value="1"/>
</dbReference>
<name>A0AAN6F9P1_9PEZI</name>
<dbReference type="InterPro" id="IPR051828">
    <property type="entry name" value="HAD-like_hydrolase_domain"/>
</dbReference>
<dbReference type="Proteomes" id="UP001175353">
    <property type="component" value="Unassembled WGS sequence"/>
</dbReference>
<sequence length="348" mass="37518">MIGTLALVVRATTRSIPLQPHDVAARALEQSPHNFLFGLILGRVRSNMAKRNLLICFDAFGTLFKPKRPIAQQYGEVARSLGSSGFTDDQVSKSFKAAFKHETKENPNFGKSNGMNSTTWWTNIIQNTFHPLVGPSPTLTHHLAPALLYRFSSEEAYILLPDVLPLLQDLRTHPPHGIDRIAVGVITNSDDRVPSVLTSLGLRVSPLTYGSGGVKARAPVGEVYDVDFTVMSYDVGFEKPDRRVFGAAEEMLASLPVAAGTEPVSWVKVFVGDECEKDVVGAREAGWCGVLLREAASGVPDSLKEVDERTPGALLQAVREGGDAVSIGSFSALAKALGVVLEPDRSSP</sequence>
<dbReference type="InterPro" id="IPR036412">
    <property type="entry name" value="HAD-like_sf"/>
</dbReference>
<dbReference type="SUPFAM" id="SSF56784">
    <property type="entry name" value="HAD-like"/>
    <property type="match status" value="1"/>
</dbReference>
<dbReference type="InterPro" id="IPR023214">
    <property type="entry name" value="HAD_sf"/>
</dbReference>
<protein>
    <submittedName>
        <fullName evidence="1">Uncharacterized protein</fullName>
    </submittedName>
</protein>
<keyword evidence="4" id="KW-1185">Reference proteome</keyword>
<reference evidence="1" key="1">
    <citation type="submission" date="2021-12" db="EMBL/GenBank/DDBJ databases">
        <title>Black yeast isolated from Biological Soil Crust.</title>
        <authorList>
            <person name="Kurbessoian T."/>
        </authorList>
    </citation>
    <scope>NUCLEOTIDE SEQUENCE</scope>
    <source>
        <strain evidence="1">CCFEE 5208</strain>
    </source>
</reference>
<dbReference type="Pfam" id="PF00702">
    <property type="entry name" value="Hydrolase"/>
    <property type="match status" value="1"/>
</dbReference>
<dbReference type="EMBL" id="JAUJLE010000073">
    <property type="protein sequence ID" value="KAK0989835.1"/>
    <property type="molecule type" value="Genomic_DNA"/>
</dbReference>
<dbReference type="Gene3D" id="3.40.50.1000">
    <property type="entry name" value="HAD superfamily/HAD-like"/>
    <property type="match status" value="1"/>
</dbReference>
<gene>
    <name evidence="1" type="ORF">LTR82_014609</name>
    <name evidence="2" type="ORF">LTR91_009101</name>
</gene>